<evidence type="ECO:0000313" key="1">
    <source>
        <dbReference type="EMBL" id="TXD90136.1"/>
    </source>
</evidence>
<comment type="caution">
    <text evidence="1">The sequence shown here is derived from an EMBL/GenBank/DDBJ whole genome shotgun (WGS) entry which is preliminary data.</text>
</comment>
<sequence length="119" mass="13418">MELLIYSRTYAEADAMRNFIDFYYSLHMTHLASDLLAKGLSPKQISDAVLKATKIANALGVEVHKHFRPVFSGIRQDIIQDCKLSDLGFGLVLMNADTSLSVVGEFQMNVLKKYLDSRF</sequence>
<dbReference type="AlphaFoldDB" id="A0A5C6ZJK6"/>
<keyword evidence="2" id="KW-1185">Reference proteome</keyword>
<protein>
    <submittedName>
        <fullName evidence="1">Uncharacterized protein</fullName>
    </submittedName>
</protein>
<dbReference type="RefSeq" id="WP_147085530.1">
    <property type="nucleotide sequence ID" value="NZ_VORM01000004.1"/>
</dbReference>
<dbReference type="OrthoDB" id="1202334at2"/>
<evidence type="ECO:0000313" key="2">
    <source>
        <dbReference type="Proteomes" id="UP000321578"/>
    </source>
</evidence>
<organism evidence="1 2">
    <name type="scientific">Subsaximicrobium wynnwilliamsii</name>
    <dbReference type="NCBI Taxonomy" id="291179"/>
    <lineage>
        <taxon>Bacteria</taxon>
        <taxon>Pseudomonadati</taxon>
        <taxon>Bacteroidota</taxon>
        <taxon>Flavobacteriia</taxon>
        <taxon>Flavobacteriales</taxon>
        <taxon>Flavobacteriaceae</taxon>
        <taxon>Subsaximicrobium</taxon>
    </lineage>
</organism>
<reference evidence="1 2" key="1">
    <citation type="submission" date="2019-08" db="EMBL/GenBank/DDBJ databases">
        <title>Genomes of Subsaximicrobium wynnwilliamsii strains.</title>
        <authorList>
            <person name="Bowman J.P."/>
        </authorList>
    </citation>
    <scope>NUCLEOTIDE SEQUENCE [LARGE SCALE GENOMIC DNA]</scope>
    <source>
        <strain evidence="1 2">2-80-2</strain>
    </source>
</reference>
<name>A0A5C6ZJK6_9FLAO</name>
<dbReference type="Proteomes" id="UP000321578">
    <property type="component" value="Unassembled WGS sequence"/>
</dbReference>
<gene>
    <name evidence="1" type="ORF">ESY86_05150</name>
</gene>
<accession>A0A5C6ZJK6</accession>
<dbReference type="EMBL" id="VORO01000004">
    <property type="protein sequence ID" value="TXD90136.1"/>
    <property type="molecule type" value="Genomic_DNA"/>
</dbReference>
<proteinExistence type="predicted"/>